<reference evidence="1" key="2">
    <citation type="journal article" date="2024" name="Plant">
        <title>Genomic evolution and insights into agronomic trait innovations of Sesamum species.</title>
        <authorList>
            <person name="Miao H."/>
            <person name="Wang L."/>
            <person name="Qu L."/>
            <person name="Liu H."/>
            <person name="Sun Y."/>
            <person name="Le M."/>
            <person name="Wang Q."/>
            <person name="Wei S."/>
            <person name="Zheng Y."/>
            <person name="Lin W."/>
            <person name="Duan Y."/>
            <person name="Cao H."/>
            <person name="Xiong S."/>
            <person name="Wang X."/>
            <person name="Wei L."/>
            <person name="Li C."/>
            <person name="Ma Q."/>
            <person name="Ju M."/>
            <person name="Zhao R."/>
            <person name="Li G."/>
            <person name="Mu C."/>
            <person name="Tian Q."/>
            <person name="Mei H."/>
            <person name="Zhang T."/>
            <person name="Gao T."/>
            <person name="Zhang H."/>
        </authorList>
    </citation>
    <scope>NUCLEOTIDE SEQUENCE</scope>
    <source>
        <strain evidence="1">G01</strain>
    </source>
</reference>
<evidence type="ECO:0000313" key="1">
    <source>
        <dbReference type="EMBL" id="KAL0359736.1"/>
    </source>
</evidence>
<protein>
    <submittedName>
        <fullName evidence="1">Uncharacterized protein</fullName>
    </submittedName>
</protein>
<reference evidence="1" key="1">
    <citation type="submission" date="2020-06" db="EMBL/GenBank/DDBJ databases">
        <authorList>
            <person name="Li T."/>
            <person name="Hu X."/>
            <person name="Zhang T."/>
            <person name="Song X."/>
            <person name="Zhang H."/>
            <person name="Dai N."/>
            <person name="Sheng W."/>
            <person name="Hou X."/>
            <person name="Wei L."/>
        </authorList>
    </citation>
    <scope>NUCLEOTIDE SEQUENCE</scope>
    <source>
        <strain evidence="1">G01</strain>
        <tissue evidence="1">Leaf</tissue>
    </source>
</reference>
<comment type="caution">
    <text evidence="1">The sequence shown here is derived from an EMBL/GenBank/DDBJ whole genome shotgun (WGS) entry which is preliminary data.</text>
</comment>
<organism evidence="1">
    <name type="scientific">Sesamum angustifolium</name>
    <dbReference type="NCBI Taxonomy" id="2727405"/>
    <lineage>
        <taxon>Eukaryota</taxon>
        <taxon>Viridiplantae</taxon>
        <taxon>Streptophyta</taxon>
        <taxon>Embryophyta</taxon>
        <taxon>Tracheophyta</taxon>
        <taxon>Spermatophyta</taxon>
        <taxon>Magnoliopsida</taxon>
        <taxon>eudicotyledons</taxon>
        <taxon>Gunneridae</taxon>
        <taxon>Pentapetalae</taxon>
        <taxon>asterids</taxon>
        <taxon>lamiids</taxon>
        <taxon>Lamiales</taxon>
        <taxon>Pedaliaceae</taxon>
        <taxon>Sesamum</taxon>
    </lineage>
</organism>
<accession>A0AAW2PWF8</accession>
<gene>
    <name evidence="1" type="ORF">Sangu_0823000</name>
</gene>
<name>A0AAW2PWF8_9LAMI</name>
<dbReference type="AlphaFoldDB" id="A0AAW2PWF8"/>
<dbReference type="EMBL" id="JACGWK010000004">
    <property type="protein sequence ID" value="KAL0359736.1"/>
    <property type="molecule type" value="Genomic_DNA"/>
</dbReference>
<proteinExistence type="predicted"/>
<sequence>MGNQIRAKEIILGVSSVDSIANQSDLGCALGTSMRSLSILKKKGVLREQSGLFKTSETVWQNVNSKTWVFMDTTLLGVTNNSTHTQFGRDLTELVRAYLGPSYSRSKNPTLNNPLLRPLTDFIVLRPALIRNRIVGRKFFRFEAAWLQEDECETMVTETWRLNSSSQSATTLRDKILAGG</sequence>